<evidence type="ECO:0000256" key="1">
    <source>
        <dbReference type="ARBA" id="ARBA00010870"/>
    </source>
</evidence>
<accession>A0A9E4ZVK3</accession>
<comment type="caution">
    <text evidence="6">The sequence shown here is derived from an EMBL/GenBank/DDBJ whole genome shotgun (WGS) entry which is preliminary data.</text>
</comment>
<organism evidence="6 8">
    <name type="scientific">Methanobacterium veterum</name>
    <dbReference type="NCBI Taxonomy" id="408577"/>
    <lineage>
        <taxon>Archaea</taxon>
        <taxon>Methanobacteriati</taxon>
        <taxon>Methanobacteriota</taxon>
        <taxon>Methanomada group</taxon>
        <taxon>Methanobacteria</taxon>
        <taxon>Methanobacteriales</taxon>
        <taxon>Methanobacteriaceae</taxon>
        <taxon>Methanobacterium</taxon>
    </lineage>
</organism>
<evidence type="ECO:0000256" key="3">
    <source>
        <dbReference type="NCBIfam" id="TIGR03294"/>
    </source>
</evidence>
<dbReference type="InterPro" id="IPR017681">
    <property type="entry name" value="Coenz_F420_hydrogenase_gsu"/>
</dbReference>
<evidence type="ECO:0000313" key="7">
    <source>
        <dbReference type="EMBL" id="MCZ3371346.1"/>
    </source>
</evidence>
<evidence type="ECO:0000256" key="4">
    <source>
        <dbReference type="SAM" id="MobiDB-lite"/>
    </source>
</evidence>
<dbReference type="Proteomes" id="UP001074446">
    <property type="component" value="Unassembled WGS sequence"/>
</dbReference>
<dbReference type="Pfam" id="PF01058">
    <property type="entry name" value="Oxidored_q6"/>
    <property type="match status" value="1"/>
</dbReference>
<evidence type="ECO:0000259" key="5">
    <source>
        <dbReference type="PROSITE" id="PS51379"/>
    </source>
</evidence>
<feature type="region of interest" description="Disordered" evidence="4">
    <location>
        <begin position="15"/>
        <end position="41"/>
    </location>
</feature>
<dbReference type="GO" id="GO:0016151">
    <property type="term" value="F:nickel cation binding"/>
    <property type="evidence" value="ECO:0007669"/>
    <property type="project" value="InterPro"/>
</dbReference>
<protein>
    <recommendedName>
        <fullName evidence="3">Coenzyme F420 hydrogenase subunit gamma</fullName>
        <ecNumber evidence="3">1.12.98.1</ecNumber>
    </recommendedName>
</protein>
<dbReference type="AlphaFoldDB" id="A0A9E4ZVK3"/>
<dbReference type="EMBL" id="JAPVER010000020">
    <property type="protein sequence ID" value="MCZ3365881.1"/>
    <property type="molecule type" value="Genomic_DNA"/>
</dbReference>
<dbReference type="InterPro" id="IPR006137">
    <property type="entry name" value="NADH_UbQ_OxRdtase-like_20kDa"/>
</dbReference>
<dbReference type="SUPFAM" id="SSF56770">
    <property type="entry name" value="HydA/Nqo6-like"/>
    <property type="match status" value="1"/>
</dbReference>
<dbReference type="InterPro" id="IPR037024">
    <property type="entry name" value="NiFe_Hase_small_N_sf"/>
</dbReference>
<evidence type="ECO:0000313" key="6">
    <source>
        <dbReference type="EMBL" id="MCZ3365881.1"/>
    </source>
</evidence>
<keyword evidence="8" id="KW-1185">Reference proteome</keyword>
<dbReference type="RefSeq" id="WP_048081720.1">
    <property type="nucleotide sequence ID" value="NZ_JAPVER010000020.1"/>
</dbReference>
<sequence length="278" mass="30498">MLARIKRFLGMEAKPKEDEKVPVEKKVPTEEKKVASEEEVEKVAEEKPKPRIGYIHLSGCTGDVMSLSENYDILAPLLTEMVDIVYGQTLVDRWDIPEMDIALIEGSVCLQDEHSLHELKEVREKAGLVVAFGSCAATGCFTRYSRGGQQAQPAHESFVPVADVVKVDLAIPGCPPSPEIIAKTVVAVINGDMDYLQPMMDLVGYTEACGCDLQLKVVNQALCIACGTCAMSCPTRAVSMTAGRPEVNSDRCVKCGVCYIQCPRSWWPMERIKKDTGL</sequence>
<reference evidence="6" key="1">
    <citation type="submission" date="2022-12" db="EMBL/GenBank/DDBJ databases">
        <title>Reclassification of two methanogenic archaea species isolated from the Kolyma lowland permafrost.</title>
        <authorList>
            <person name="Trubitsyn V.E."/>
            <person name="Rivkina E.M."/>
            <person name="Shcherbakova V.A."/>
        </authorList>
    </citation>
    <scope>NUCLEOTIDE SEQUENCE</scope>
    <source>
        <strain evidence="6">M2</strain>
        <strain evidence="7">MK4</strain>
    </source>
</reference>
<proteinExistence type="inferred from homology"/>
<dbReference type="PANTHER" id="PTHR42845">
    <property type="entry name" value="COENZYME F420-REDUCING HYDROGENASE, GAMMA SUBUNIT"/>
    <property type="match status" value="1"/>
</dbReference>
<dbReference type="GO" id="GO:0050454">
    <property type="term" value="F:coenzyme F420 hydrogenase activity"/>
    <property type="evidence" value="ECO:0007669"/>
    <property type="project" value="UniProtKB-EC"/>
</dbReference>
<dbReference type="InterPro" id="IPR051349">
    <property type="entry name" value="Hydrogenase_assoc-protein"/>
</dbReference>
<dbReference type="EC" id="1.12.98.1" evidence="3"/>
<dbReference type="InterPro" id="IPR017900">
    <property type="entry name" value="4Fe4S_Fe_S_CS"/>
</dbReference>
<dbReference type="Gene3D" id="3.40.50.700">
    <property type="entry name" value="NADH:ubiquinone oxidoreductase-like, 20kDa subunit"/>
    <property type="match status" value="1"/>
</dbReference>
<evidence type="ECO:0000313" key="8">
    <source>
        <dbReference type="Proteomes" id="UP001068021"/>
    </source>
</evidence>
<evidence type="ECO:0000256" key="2">
    <source>
        <dbReference type="ARBA" id="ARBA00023002"/>
    </source>
</evidence>
<dbReference type="GO" id="GO:0050660">
    <property type="term" value="F:flavin adenine dinucleotide binding"/>
    <property type="evidence" value="ECO:0007669"/>
    <property type="project" value="InterPro"/>
</dbReference>
<dbReference type="EMBL" id="JAPVES010000024">
    <property type="protein sequence ID" value="MCZ3371346.1"/>
    <property type="molecule type" value="Genomic_DNA"/>
</dbReference>
<dbReference type="Pfam" id="PF13237">
    <property type="entry name" value="Fer4_10"/>
    <property type="match status" value="1"/>
</dbReference>
<feature type="domain" description="4Fe-4S ferredoxin-type" evidence="5">
    <location>
        <begin position="214"/>
        <end position="243"/>
    </location>
</feature>
<feature type="domain" description="4Fe-4S ferredoxin-type" evidence="5">
    <location>
        <begin position="244"/>
        <end position="272"/>
    </location>
</feature>
<dbReference type="NCBIfam" id="TIGR03294">
    <property type="entry name" value="FrhG"/>
    <property type="match status" value="1"/>
</dbReference>
<comment type="similarity">
    <text evidence="1">Belongs to the FrhG family.</text>
</comment>
<gene>
    <name evidence="6" type="primary">frhG</name>
    <name evidence="7" type="ORF">O3H35_01715</name>
    <name evidence="6" type="ORF">O3H54_08295</name>
</gene>
<dbReference type="Proteomes" id="UP001068021">
    <property type="component" value="Unassembled WGS sequence"/>
</dbReference>
<keyword evidence="2 6" id="KW-0560">Oxidoreductase</keyword>
<dbReference type="GO" id="GO:0051536">
    <property type="term" value="F:iron-sulfur cluster binding"/>
    <property type="evidence" value="ECO:0007669"/>
    <property type="project" value="InterPro"/>
</dbReference>
<dbReference type="PANTHER" id="PTHR42845:SF2">
    <property type="entry name" value="F420-NON-REDUCING HYDROGENASE VHU SUBUNIT G"/>
    <property type="match status" value="1"/>
</dbReference>
<dbReference type="PROSITE" id="PS00198">
    <property type="entry name" value="4FE4S_FER_1"/>
    <property type="match status" value="1"/>
</dbReference>
<name>A0A9E4ZVK3_9EURY</name>
<dbReference type="InterPro" id="IPR017896">
    <property type="entry name" value="4Fe4S_Fe-S-bd"/>
</dbReference>
<dbReference type="PROSITE" id="PS51379">
    <property type="entry name" value="4FE4S_FER_2"/>
    <property type="match status" value="2"/>
</dbReference>
<dbReference type="Gene3D" id="3.30.70.20">
    <property type="match status" value="1"/>
</dbReference>